<dbReference type="Proteomes" id="UP000653472">
    <property type="component" value="Unassembled WGS sequence"/>
</dbReference>
<dbReference type="InterPro" id="IPR001296">
    <property type="entry name" value="Glyco_trans_1"/>
</dbReference>
<keyword evidence="7" id="KW-1185">Reference proteome</keyword>
<dbReference type="Gene3D" id="3.40.50.2000">
    <property type="entry name" value="Glycogen Phosphorylase B"/>
    <property type="match status" value="2"/>
</dbReference>
<dbReference type="CDD" id="cd03801">
    <property type="entry name" value="GT4_PimA-like"/>
    <property type="match status" value="1"/>
</dbReference>
<sequence>MAMRIIHVQHSHILGGVERHVLQMLCLLRDAGHAVCFAGPPDGWLGRQCIAQGIECLDLAMHGMYDLASALKLTRFARRWNADLLHGHAQRGTRYAVWAAKWSGRVAVATAHSTNADSRFAGAQRLICVSDAVRDFLVTRGWPRARLIRIHAGVADLAANAPSRDDARAALGLSDDALVLGMVARFVQAKGHEIAVDALARLRHRDAVLLLAGADDNAVAAAVRARAAKLGVSARLRFLGECRDVAPVFAACDMVLAPSHREALSLSLIEAAAMSLPIVATRVGGIPEVVEHDVNGLLVDDGDHAALAAAIDELADDPVRQWRLGAAGRRRFQQRFGLEPMREAVEGVYRDVLPSMPLPLSSGAPA</sequence>
<dbReference type="PROSITE" id="PS01295">
    <property type="entry name" value="ISPD"/>
    <property type="match status" value="1"/>
</dbReference>
<dbReference type="Pfam" id="PF00534">
    <property type="entry name" value="Glycos_transf_1"/>
    <property type="match status" value="1"/>
</dbReference>
<name>A0A970B5F3_9GAMM</name>
<keyword evidence="3" id="KW-0808">Transferase</keyword>
<evidence type="ECO:0000256" key="1">
    <source>
        <dbReference type="ARBA" id="ARBA00009481"/>
    </source>
</evidence>
<comment type="caution">
    <text evidence="6">The sequence shown here is derived from an EMBL/GenBank/DDBJ whole genome shotgun (WGS) entry which is preliminary data.</text>
</comment>
<evidence type="ECO:0000256" key="2">
    <source>
        <dbReference type="ARBA" id="ARBA00022676"/>
    </source>
</evidence>
<accession>A0A970B5F3</accession>
<feature type="domain" description="Glycosyl transferase family 1" evidence="4">
    <location>
        <begin position="164"/>
        <end position="330"/>
    </location>
</feature>
<protein>
    <submittedName>
        <fullName evidence="6">Glycosyltransferase family 4 protein</fullName>
    </submittedName>
</protein>
<dbReference type="GO" id="GO:0016757">
    <property type="term" value="F:glycosyltransferase activity"/>
    <property type="evidence" value="ECO:0007669"/>
    <property type="project" value="UniProtKB-KW"/>
</dbReference>
<evidence type="ECO:0000259" key="5">
    <source>
        <dbReference type="Pfam" id="PF13439"/>
    </source>
</evidence>
<evidence type="ECO:0000259" key="4">
    <source>
        <dbReference type="Pfam" id="PF00534"/>
    </source>
</evidence>
<dbReference type="PANTHER" id="PTHR12526:SF640">
    <property type="entry name" value="COLANIC ACID BIOSYNTHESIS GLYCOSYLTRANSFERASE WCAL-RELATED"/>
    <property type="match status" value="1"/>
</dbReference>
<comment type="similarity">
    <text evidence="1">Belongs to the glycosyltransferase group 1 family. Glycosyltransferase 4 subfamily.</text>
</comment>
<dbReference type="SUPFAM" id="SSF53756">
    <property type="entry name" value="UDP-Glycosyltransferase/glycogen phosphorylase"/>
    <property type="match status" value="1"/>
</dbReference>
<dbReference type="AlphaFoldDB" id="A0A970B5F3"/>
<dbReference type="GO" id="GO:1901135">
    <property type="term" value="P:carbohydrate derivative metabolic process"/>
    <property type="evidence" value="ECO:0007669"/>
    <property type="project" value="UniProtKB-ARBA"/>
</dbReference>
<dbReference type="GO" id="GO:0008299">
    <property type="term" value="P:isoprenoid biosynthetic process"/>
    <property type="evidence" value="ECO:0007669"/>
    <property type="project" value="InterPro"/>
</dbReference>
<evidence type="ECO:0000313" key="6">
    <source>
        <dbReference type="EMBL" id="NKF21653.1"/>
    </source>
</evidence>
<dbReference type="InterPro" id="IPR028098">
    <property type="entry name" value="Glyco_trans_4-like_N"/>
</dbReference>
<dbReference type="EMBL" id="JAAVXB010000002">
    <property type="protein sequence ID" value="NKF21653.1"/>
    <property type="molecule type" value="Genomic_DNA"/>
</dbReference>
<dbReference type="PANTHER" id="PTHR12526">
    <property type="entry name" value="GLYCOSYLTRANSFERASE"/>
    <property type="match status" value="1"/>
</dbReference>
<dbReference type="Pfam" id="PF13439">
    <property type="entry name" value="Glyco_transf_4"/>
    <property type="match status" value="1"/>
</dbReference>
<keyword evidence="2" id="KW-0328">Glycosyltransferase</keyword>
<feature type="domain" description="Glycosyltransferase subfamily 4-like N-terminal" evidence="5">
    <location>
        <begin position="15"/>
        <end position="154"/>
    </location>
</feature>
<gene>
    <name evidence="6" type="ORF">G7Y82_04940</name>
</gene>
<organism evidence="6 7">
    <name type="scientific">Solimonas marina</name>
    <dbReference type="NCBI Taxonomy" id="2714601"/>
    <lineage>
        <taxon>Bacteria</taxon>
        <taxon>Pseudomonadati</taxon>
        <taxon>Pseudomonadota</taxon>
        <taxon>Gammaproteobacteria</taxon>
        <taxon>Nevskiales</taxon>
        <taxon>Nevskiaceae</taxon>
        <taxon>Solimonas</taxon>
    </lineage>
</organism>
<dbReference type="InterPro" id="IPR018294">
    <property type="entry name" value="ISPD_synthase_CS"/>
</dbReference>
<proteinExistence type="inferred from homology"/>
<evidence type="ECO:0000256" key="3">
    <source>
        <dbReference type="ARBA" id="ARBA00022679"/>
    </source>
</evidence>
<reference evidence="6" key="1">
    <citation type="submission" date="2020-03" db="EMBL/GenBank/DDBJ databases">
        <title>Solimonas marina sp. nov., isolated from deep seawater of the Pacific Ocean.</title>
        <authorList>
            <person name="Liu X."/>
            <person name="Lai Q."/>
            <person name="Sun F."/>
            <person name="Gai Y."/>
            <person name="Li G."/>
            <person name="Shao Z."/>
        </authorList>
    </citation>
    <scope>NUCLEOTIDE SEQUENCE</scope>
    <source>
        <strain evidence="6">C16B3</strain>
    </source>
</reference>
<evidence type="ECO:0000313" key="7">
    <source>
        <dbReference type="Proteomes" id="UP000653472"/>
    </source>
</evidence>